<dbReference type="Proteomes" id="UP000004995">
    <property type="component" value="Unassembled WGS sequence"/>
</dbReference>
<dbReference type="AlphaFoldDB" id="K3ZKY4"/>
<dbReference type="EMBL" id="AGNK02004655">
    <property type="status" value="NOT_ANNOTATED_CDS"/>
    <property type="molecule type" value="Genomic_DNA"/>
</dbReference>
<dbReference type="InParanoid" id="K3ZKY4"/>
<reference evidence="2" key="1">
    <citation type="journal article" date="2012" name="Nat. Biotechnol.">
        <title>Reference genome sequence of the model plant Setaria.</title>
        <authorList>
            <person name="Bennetzen J.L."/>
            <person name="Schmutz J."/>
            <person name="Wang H."/>
            <person name="Percifield R."/>
            <person name="Hawkins J."/>
            <person name="Pontaroli A.C."/>
            <person name="Estep M."/>
            <person name="Feng L."/>
            <person name="Vaughn J.N."/>
            <person name="Grimwood J."/>
            <person name="Jenkins J."/>
            <person name="Barry K."/>
            <person name="Lindquist E."/>
            <person name="Hellsten U."/>
            <person name="Deshpande S."/>
            <person name="Wang X."/>
            <person name="Wu X."/>
            <person name="Mitros T."/>
            <person name="Triplett J."/>
            <person name="Yang X."/>
            <person name="Ye C.Y."/>
            <person name="Mauro-Herrera M."/>
            <person name="Wang L."/>
            <person name="Li P."/>
            <person name="Sharma M."/>
            <person name="Sharma R."/>
            <person name="Ronald P.C."/>
            <person name="Panaud O."/>
            <person name="Kellogg E.A."/>
            <person name="Brutnell T.P."/>
            <person name="Doust A.N."/>
            <person name="Tuskan G.A."/>
            <person name="Rokhsar D."/>
            <person name="Devos K.M."/>
        </authorList>
    </citation>
    <scope>NUCLEOTIDE SEQUENCE [LARGE SCALE GENOMIC DNA]</scope>
    <source>
        <strain evidence="2">cv. Yugu1</strain>
    </source>
</reference>
<evidence type="ECO:0000313" key="1">
    <source>
        <dbReference type="EnsemblPlants" id="KQK93744"/>
    </source>
</evidence>
<dbReference type="HOGENOM" id="CLU_3036003_0_0_1"/>
<reference evidence="1" key="2">
    <citation type="submission" date="2018-08" db="UniProtKB">
        <authorList>
            <consortium name="EnsemblPlants"/>
        </authorList>
    </citation>
    <scope>IDENTIFICATION</scope>
    <source>
        <strain evidence="1">Yugu1</strain>
    </source>
</reference>
<organism evidence="1 2">
    <name type="scientific">Setaria italica</name>
    <name type="common">Foxtail millet</name>
    <name type="synonym">Panicum italicum</name>
    <dbReference type="NCBI Taxonomy" id="4555"/>
    <lineage>
        <taxon>Eukaryota</taxon>
        <taxon>Viridiplantae</taxon>
        <taxon>Streptophyta</taxon>
        <taxon>Embryophyta</taxon>
        <taxon>Tracheophyta</taxon>
        <taxon>Spermatophyta</taxon>
        <taxon>Magnoliopsida</taxon>
        <taxon>Liliopsida</taxon>
        <taxon>Poales</taxon>
        <taxon>Poaceae</taxon>
        <taxon>PACMAD clade</taxon>
        <taxon>Panicoideae</taxon>
        <taxon>Panicodae</taxon>
        <taxon>Paniceae</taxon>
        <taxon>Cenchrinae</taxon>
        <taxon>Setaria</taxon>
    </lineage>
</organism>
<dbReference type="EnsemblPlants" id="KQK93744">
    <property type="protein sequence ID" value="KQK93744"/>
    <property type="gene ID" value="SETIT_027240mg"/>
</dbReference>
<accession>K3ZKY4</accession>
<keyword evidence="2" id="KW-1185">Reference proteome</keyword>
<protein>
    <submittedName>
        <fullName evidence="1">Uncharacterized protein</fullName>
    </submittedName>
</protein>
<evidence type="ECO:0000313" key="2">
    <source>
        <dbReference type="Proteomes" id="UP000004995"/>
    </source>
</evidence>
<sequence length="55" mass="6559">MSSAMARVWIHTTKEKVSQRYICLLRHGKTFIFCYYHHVPDKKIDAGMRFEAENL</sequence>
<proteinExistence type="predicted"/>
<name>K3ZKY4_SETIT</name>
<dbReference type="Gramene" id="KQK93744">
    <property type="protein sequence ID" value="KQK93744"/>
    <property type="gene ID" value="SETIT_027240mg"/>
</dbReference>